<evidence type="ECO:0000256" key="2">
    <source>
        <dbReference type="SAM" id="Coils"/>
    </source>
</evidence>
<dbReference type="GO" id="GO:0005634">
    <property type="term" value="C:nucleus"/>
    <property type="evidence" value="ECO:0007669"/>
    <property type="project" value="TreeGrafter"/>
</dbReference>
<dbReference type="EMBL" id="CAHIKZ030005439">
    <property type="protein sequence ID" value="CAE1325126.1"/>
    <property type="molecule type" value="Genomic_DNA"/>
</dbReference>
<proteinExistence type="predicted"/>
<dbReference type="SMART" id="SM00225">
    <property type="entry name" value="BTB"/>
    <property type="match status" value="1"/>
</dbReference>
<keyword evidence="6" id="KW-1185">Reference proteome</keyword>
<dbReference type="PROSITE" id="PS51253">
    <property type="entry name" value="HTH_CENPB"/>
    <property type="match status" value="1"/>
</dbReference>
<dbReference type="InterPro" id="IPR000210">
    <property type="entry name" value="BTB/POZ_dom"/>
</dbReference>
<feature type="domain" description="HTH CENPB-type" evidence="4">
    <location>
        <begin position="46"/>
        <end position="132"/>
    </location>
</feature>
<dbReference type="AlphaFoldDB" id="A0A812EPW3"/>
<dbReference type="PROSITE" id="PS50097">
    <property type="entry name" value="BTB"/>
    <property type="match status" value="1"/>
</dbReference>
<dbReference type="PANTHER" id="PTHR19303:SF52">
    <property type="entry name" value="TIGGER TRANSPOSABLE ELEMENT-DERIVED PROTEIN 6"/>
    <property type="match status" value="1"/>
</dbReference>
<dbReference type="SUPFAM" id="SSF54695">
    <property type="entry name" value="POZ domain"/>
    <property type="match status" value="1"/>
</dbReference>
<evidence type="ECO:0000256" key="1">
    <source>
        <dbReference type="ARBA" id="ARBA00023125"/>
    </source>
</evidence>
<dbReference type="SUPFAM" id="SSF46689">
    <property type="entry name" value="Homeodomain-like"/>
    <property type="match status" value="1"/>
</dbReference>
<dbReference type="Pfam" id="PF00651">
    <property type="entry name" value="BTB"/>
    <property type="match status" value="1"/>
</dbReference>
<dbReference type="SMART" id="SM00674">
    <property type="entry name" value="CENPB"/>
    <property type="match status" value="1"/>
</dbReference>
<evidence type="ECO:0000313" key="5">
    <source>
        <dbReference type="EMBL" id="CAE1325126.1"/>
    </source>
</evidence>
<dbReference type="OrthoDB" id="10067014at2759"/>
<dbReference type="InterPro" id="IPR011333">
    <property type="entry name" value="SKP1/BTB/POZ_sf"/>
</dbReference>
<evidence type="ECO:0000313" key="6">
    <source>
        <dbReference type="Proteomes" id="UP000597762"/>
    </source>
</evidence>
<reference evidence="5" key="1">
    <citation type="submission" date="2021-01" db="EMBL/GenBank/DDBJ databases">
        <authorList>
            <person name="Li R."/>
            <person name="Bekaert M."/>
        </authorList>
    </citation>
    <scope>NUCLEOTIDE SEQUENCE</scope>
    <source>
        <strain evidence="5">Farmed</strain>
    </source>
</reference>
<dbReference type="PANTHER" id="PTHR19303">
    <property type="entry name" value="TRANSPOSON"/>
    <property type="match status" value="1"/>
</dbReference>
<evidence type="ECO:0000259" key="4">
    <source>
        <dbReference type="PROSITE" id="PS51253"/>
    </source>
</evidence>
<keyword evidence="1" id="KW-0238">DNA-binding</keyword>
<feature type="coiled-coil region" evidence="2">
    <location>
        <begin position="234"/>
        <end position="292"/>
    </location>
</feature>
<dbReference type="Pfam" id="PF03221">
    <property type="entry name" value="HTH_Tnp_Tc5"/>
    <property type="match status" value="1"/>
</dbReference>
<organism evidence="5 6">
    <name type="scientific">Acanthosepion pharaonis</name>
    <name type="common">Pharaoh cuttlefish</name>
    <name type="synonym">Sepia pharaonis</name>
    <dbReference type="NCBI Taxonomy" id="158019"/>
    <lineage>
        <taxon>Eukaryota</taxon>
        <taxon>Metazoa</taxon>
        <taxon>Spiralia</taxon>
        <taxon>Lophotrochozoa</taxon>
        <taxon>Mollusca</taxon>
        <taxon>Cephalopoda</taxon>
        <taxon>Coleoidea</taxon>
        <taxon>Decapodiformes</taxon>
        <taxon>Sepiida</taxon>
        <taxon>Sepiina</taxon>
        <taxon>Sepiidae</taxon>
        <taxon>Acanthosepion</taxon>
    </lineage>
</organism>
<dbReference type="Gene3D" id="3.30.710.10">
    <property type="entry name" value="Potassium Channel Kv1.1, Chain A"/>
    <property type="match status" value="1"/>
</dbReference>
<keyword evidence="2" id="KW-0175">Coiled coil</keyword>
<dbReference type="InterPro" id="IPR050863">
    <property type="entry name" value="CenT-Element_Derived"/>
</dbReference>
<dbReference type="Proteomes" id="UP000597762">
    <property type="component" value="Unassembled WGS sequence"/>
</dbReference>
<dbReference type="Gene3D" id="1.10.10.60">
    <property type="entry name" value="Homeodomain-like"/>
    <property type="match status" value="1"/>
</dbReference>
<evidence type="ECO:0000259" key="3">
    <source>
        <dbReference type="PROSITE" id="PS50097"/>
    </source>
</evidence>
<protein>
    <submittedName>
        <fullName evidence="5">Uncharacterized protein</fullName>
    </submittedName>
</protein>
<gene>
    <name evidence="5" type="ORF">SPHA_74771</name>
</gene>
<dbReference type="InterPro" id="IPR009057">
    <property type="entry name" value="Homeodomain-like_sf"/>
</dbReference>
<dbReference type="InterPro" id="IPR006600">
    <property type="entry name" value="HTH_CenpB_DNA-bd_dom"/>
</dbReference>
<feature type="domain" description="BTB" evidence="3">
    <location>
        <begin position="319"/>
        <end position="386"/>
    </location>
</feature>
<accession>A0A812EPW3</accession>
<dbReference type="GO" id="GO:0003677">
    <property type="term" value="F:DNA binding"/>
    <property type="evidence" value="ECO:0007669"/>
    <property type="project" value="UniProtKB-KW"/>
</dbReference>
<comment type="caution">
    <text evidence="5">The sequence shown here is derived from an EMBL/GenBank/DDBJ whole genome shotgun (WGS) entry which is preliminary data.</text>
</comment>
<name>A0A812EPW3_ACAPH</name>
<sequence length="516" mass="58754">MIKDGKKIVEVARHYDLNESTVRSIRKDEKNIRATATVSFNKEAKRVVTSRNKLIVKTESALAIWISDSRKKNIPLDSLVIREKAKQLYQRFTADQKDEPQPGPSSTTLMAFTASKGWFEKFQKRYHLKSVVLYGEAASADQPTTEDYINNTFQKILEEGEYHSEQVFNMDKTGLFWKRMPFRTFIFKDEAKVHDVNTSQSFLNPSTSSPSINSYNLNTQNSGIDTKPLTVNQADLKKQQLEFLEAQMLQADVEAKKRQAEVQKRQAELAEAKKLAEKLAEEERLRKESENKIYKYMVLNHEKKILETLRALWKGNQFCDATLQNECISIPVHKILLIACCPKILETYDYIMKDTNVQVCFPRKVTAEALKAFVDYLYNGSLNLSKSILDSMEYLSGMLGLDDIRQLCNQFRSDMLNDSICLPDKTIVNVTNSHDQSSHQMSYNDPILPPPPIVRPSTHSTATPTAVSIQLSSNFQDVSVSSAQSNDFSLFPEPHSNSVLTECDNNLSFQFPVPVT</sequence>